<keyword evidence="3" id="KW-1185">Reference proteome</keyword>
<proteinExistence type="predicted"/>
<sequence>MDACPGYSLRLHLATGILAGSGVYCSGLTTEPCSPPHTLHTLQFVPFGKTRCKTPAQFLRVAVRGVLEAAGKTSLRLMQLRDDRKTEKLAKTLAAAIDAGGRVLDDALTCQLADSEAGADAANACLLVTSPHTLAEAEGWLAGGRADAVLVWSDERLAPGPGVAVMAEQRFGDDWVSVTRRAAPVTDAVVLQLRPRTPTPLEVPRASPVVLVWRGLDEAAVDAAIAEVDARPYAARARMVFVPPNAPTFSLSAPLYADQLALGARVSVLAQDGSWGCWRTLPLAKPLCAALSTTKLDDVDLQFLAANPITAGLAGPVDYVGVEGASVAGRRLMGVARWLGDDRRPQPDPLLRWPVPQGWAPEDAVTVPYVYALAYYSMLVKAQARRGESILVHEGTKAFGQAAIRVAAQLGCSPIYTTVRSAEERDALRRIFPQLDPCHVLMCGNGGSLFEYRIRVLTRKRGVDIVVNSLADRELRATMRCVAVEGRLLHYNREDALASRAVGE</sequence>
<dbReference type="AlphaFoldDB" id="A0AAV7X6U1"/>
<dbReference type="InterPro" id="IPR036291">
    <property type="entry name" value="NAD(P)-bd_dom_sf"/>
</dbReference>
<dbReference type="Gene3D" id="3.90.180.10">
    <property type="entry name" value="Medium-chain alcohol dehydrogenases, catalytic domain"/>
    <property type="match status" value="1"/>
</dbReference>
<dbReference type="InterPro" id="IPR020843">
    <property type="entry name" value="ER"/>
</dbReference>
<dbReference type="GO" id="GO:0006633">
    <property type="term" value="P:fatty acid biosynthetic process"/>
    <property type="evidence" value="ECO:0007669"/>
    <property type="project" value="TreeGrafter"/>
</dbReference>
<dbReference type="SUPFAM" id="SSF51735">
    <property type="entry name" value="NAD(P)-binding Rossmann-fold domains"/>
    <property type="match status" value="1"/>
</dbReference>
<protein>
    <recommendedName>
        <fullName evidence="1">Enoyl reductase (ER) domain-containing protein</fullName>
    </recommendedName>
</protein>
<accession>A0AAV7X6U1</accession>
<reference evidence="2" key="1">
    <citation type="submission" date="2022-12" db="EMBL/GenBank/DDBJ databases">
        <title>Chromosome-level genome assembly of the bean flower thrips Megalurothrips usitatus.</title>
        <authorList>
            <person name="Ma L."/>
            <person name="Liu Q."/>
            <person name="Li H."/>
            <person name="Cai W."/>
        </authorList>
    </citation>
    <scope>NUCLEOTIDE SEQUENCE</scope>
    <source>
        <strain evidence="2">Cailab_2022a</strain>
    </source>
</reference>
<evidence type="ECO:0000259" key="1">
    <source>
        <dbReference type="SMART" id="SM00829"/>
    </source>
</evidence>
<dbReference type="PANTHER" id="PTHR43775">
    <property type="entry name" value="FATTY ACID SYNTHASE"/>
    <property type="match status" value="1"/>
</dbReference>
<comment type="caution">
    <text evidence="2">The sequence shown here is derived from an EMBL/GenBank/DDBJ whole genome shotgun (WGS) entry which is preliminary data.</text>
</comment>
<dbReference type="GO" id="GO:0016491">
    <property type="term" value="F:oxidoreductase activity"/>
    <property type="evidence" value="ECO:0007669"/>
    <property type="project" value="InterPro"/>
</dbReference>
<gene>
    <name evidence="2" type="ORF">ONE63_003544</name>
</gene>
<feature type="domain" description="Enoyl reductase (ER)" evidence="1">
    <location>
        <begin position="289"/>
        <end position="502"/>
    </location>
</feature>
<dbReference type="PANTHER" id="PTHR43775:SF23">
    <property type="entry name" value="FATTY ACID SYNTHASE 3"/>
    <property type="match status" value="1"/>
</dbReference>
<dbReference type="GO" id="GO:0004312">
    <property type="term" value="F:fatty acid synthase activity"/>
    <property type="evidence" value="ECO:0007669"/>
    <property type="project" value="TreeGrafter"/>
</dbReference>
<dbReference type="CDD" id="cd05195">
    <property type="entry name" value="enoyl_red"/>
    <property type="match status" value="1"/>
</dbReference>
<name>A0AAV7X6U1_9NEOP</name>
<evidence type="ECO:0000313" key="3">
    <source>
        <dbReference type="Proteomes" id="UP001075354"/>
    </source>
</evidence>
<dbReference type="InterPro" id="IPR050091">
    <property type="entry name" value="PKS_NRPS_Biosynth_Enz"/>
</dbReference>
<organism evidence="2 3">
    <name type="scientific">Megalurothrips usitatus</name>
    <name type="common">bean blossom thrips</name>
    <dbReference type="NCBI Taxonomy" id="439358"/>
    <lineage>
        <taxon>Eukaryota</taxon>
        <taxon>Metazoa</taxon>
        <taxon>Ecdysozoa</taxon>
        <taxon>Arthropoda</taxon>
        <taxon>Hexapoda</taxon>
        <taxon>Insecta</taxon>
        <taxon>Pterygota</taxon>
        <taxon>Neoptera</taxon>
        <taxon>Paraneoptera</taxon>
        <taxon>Thysanoptera</taxon>
        <taxon>Terebrantia</taxon>
        <taxon>Thripoidea</taxon>
        <taxon>Thripidae</taxon>
        <taxon>Megalurothrips</taxon>
    </lineage>
</organism>
<dbReference type="SMART" id="SM00829">
    <property type="entry name" value="PKS_ER"/>
    <property type="match status" value="1"/>
</dbReference>
<dbReference type="EMBL" id="JAPTSV010000014">
    <property type="protein sequence ID" value="KAJ1520412.1"/>
    <property type="molecule type" value="Genomic_DNA"/>
</dbReference>
<dbReference type="Proteomes" id="UP001075354">
    <property type="component" value="Chromosome 14"/>
</dbReference>
<evidence type="ECO:0000313" key="2">
    <source>
        <dbReference type="EMBL" id="KAJ1520412.1"/>
    </source>
</evidence>